<dbReference type="InterPro" id="IPR051319">
    <property type="entry name" value="Oligoribo/pAp-PDE_c-di-AMP_PDE"/>
</dbReference>
<dbReference type="EMBL" id="DRBW01000060">
    <property type="protein sequence ID" value="HDM89897.1"/>
    <property type="molecule type" value="Genomic_DNA"/>
</dbReference>
<dbReference type="PANTHER" id="PTHR47618">
    <property type="entry name" value="BIFUNCTIONAL OLIGORIBONUCLEASE AND PAP PHOSPHATASE NRNA"/>
    <property type="match status" value="1"/>
</dbReference>
<gene>
    <name evidence="2" type="ORF">ENG67_01675</name>
</gene>
<feature type="non-terminal residue" evidence="2">
    <location>
        <position position="195"/>
    </location>
</feature>
<dbReference type="Gene3D" id="3.90.1640.10">
    <property type="entry name" value="inorganic pyrophosphatase (n-terminal core)"/>
    <property type="match status" value="1"/>
</dbReference>
<organism evidence="2">
    <name type="scientific">candidate division WOR-3 bacterium</name>
    <dbReference type="NCBI Taxonomy" id="2052148"/>
    <lineage>
        <taxon>Bacteria</taxon>
        <taxon>Bacteria division WOR-3</taxon>
    </lineage>
</organism>
<dbReference type="Proteomes" id="UP000885931">
    <property type="component" value="Unassembled WGS sequence"/>
</dbReference>
<dbReference type="InterPro" id="IPR038763">
    <property type="entry name" value="DHH_sf"/>
</dbReference>
<evidence type="ECO:0000259" key="1">
    <source>
        <dbReference type="Pfam" id="PF01368"/>
    </source>
</evidence>
<dbReference type="SUPFAM" id="SSF64182">
    <property type="entry name" value="DHH phosphoesterases"/>
    <property type="match status" value="1"/>
</dbReference>
<dbReference type="PANTHER" id="PTHR47618:SF1">
    <property type="entry name" value="BIFUNCTIONAL OLIGORIBONUCLEASE AND PAP PHOSPHATASE NRNA"/>
    <property type="match status" value="1"/>
</dbReference>
<feature type="domain" description="DDH" evidence="1">
    <location>
        <begin position="19"/>
        <end position="156"/>
    </location>
</feature>
<dbReference type="Pfam" id="PF01368">
    <property type="entry name" value="DHH"/>
    <property type="match status" value="1"/>
</dbReference>
<protein>
    <submittedName>
        <fullName evidence="2">Bifunctional oligoribonuclease/PAP phosphatase NrnA</fullName>
    </submittedName>
</protein>
<proteinExistence type="predicted"/>
<comment type="caution">
    <text evidence="2">The sequence shown here is derived from an EMBL/GenBank/DDBJ whole genome shotgun (WGS) entry which is preliminary data.</text>
</comment>
<evidence type="ECO:0000313" key="2">
    <source>
        <dbReference type="EMBL" id="HDM89897.1"/>
    </source>
</evidence>
<sequence length="195" mass="21698">MEERIAVLIERFKREQGDILILSHEAPDGDSMGSGLALLHFLRKKGKKVHFLSVDGVPYMYNFLPGAEEVITDYSGIADLAVLVDASRVERSGLEKPYPFKEVIRIDHHLVGEDYSEYDILDPGAPSTGNLIYDLLKAWDRYAIDPAIATCLYTAILTDTGSFRYSNATEKAFTDAAELVELGADPAMVSRMVYM</sequence>
<name>A0A7C0XCD8_UNCW3</name>
<accession>A0A7C0XCD8</accession>
<dbReference type="InterPro" id="IPR001667">
    <property type="entry name" value="DDH_dom"/>
</dbReference>
<dbReference type="AlphaFoldDB" id="A0A7C0XCD8"/>
<reference evidence="2" key="1">
    <citation type="journal article" date="2020" name="mSystems">
        <title>Genome- and Community-Level Interaction Insights into Carbon Utilization and Element Cycling Functions of Hydrothermarchaeota in Hydrothermal Sediment.</title>
        <authorList>
            <person name="Zhou Z."/>
            <person name="Liu Y."/>
            <person name="Xu W."/>
            <person name="Pan J."/>
            <person name="Luo Z.H."/>
            <person name="Li M."/>
        </authorList>
    </citation>
    <scope>NUCLEOTIDE SEQUENCE [LARGE SCALE GENOMIC DNA]</scope>
    <source>
        <strain evidence="2">HyVt-237</strain>
    </source>
</reference>